<evidence type="ECO:0000313" key="2">
    <source>
        <dbReference type="Proteomes" id="UP000199071"/>
    </source>
</evidence>
<gene>
    <name evidence="1" type="ORF">SAMN02982931_00111</name>
</gene>
<dbReference type="Pfam" id="PF06698">
    <property type="entry name" value="DUF1192"/>
    <property type="match status" value="1"/>
</dbReference>
<proteinExistence type="predicted"/>
<dbReference type="AlphaFoldDB" id="A0A1G6A2Z1"/>
<dbReference type="EMBL" id="FMXQ01000001">
    <property type="protein sequence ID" value="SDB02808.1"/>
    <property type="molecule type" value="Genomic_DNA"/>
</dbReference>
<name>A0A1G6A2Z1_9HYPH</name>
<accession>A0A1G6A2Z1</accession>
<dbReference type="Proteomes" id="UP000199071">
    <property type="component" value="Unassembled WGS sequence"/>
</dbReference>
<sequence>MTMPEDSAPPKKPAGHIVGEDLATLSLDELAERVVLLREEVTRIEAAIEAKRASADAAASFFKK</sequence>
<reference evidence="1 2" key="1">
    <citation type="submission" date="2016-10" db="EMBL/GenBank/DDBJ databases">
        <authorList>
            <person name="de Groot N.N."/>
        </authorList>
    </citation>
    <scope>NUCLEOTIDE SEQUENCE [LARGE SCALE GENOMIC DNA]</scope>
    <source>
        <strain evidence="1 2">ATCC 35022</strain>
    </source>
</reference>
<evidence type="ECO:0000313" key="1">
    <source>
        <dbReference type="EMBL" id="SDB02808.1"/>
    </source>
</evidence>
<organism evidence="1 2">
    <name type="scientific">Bauldia litoralis</name>
    <dbReference type="NCBI Taxonomy" id="665467"/>
    <lineage>
        <taxon>Bacteria</taxon>
        <taxon>Pseudomonadati</taxon>
        <taxon>Pseudomonadota</taxon>
        <taxon>Alphaproteobacteria</taxon>
        <taxon>Hyphomicrobiales</taxon>
        <taxon>Kaistiaceae</taxon>
        <taxon>Bauldia</taxon>
    </lineage>
</organism>
<dbReference type="InterPro" id="IPR009579">
    <property type="entry name" value="DUF1192"/>
</dbReference>
<dbReference type="RefSeq" id="WP_090874272.1">
    <property type="nucleotide sequence ID" value="NZ_FMXQ01000001.1"/>
</dbReference>
<dbReference type="STRING" id="665467.SAMN02982931_00111"/>
<protein>
    <submittedName>
        <fullName evidence="1">Uncharacterized small protein, DUF1192 family</fullName>
    </submittedName>
</protein>
<keyword evidence="2" id="KW-1185">Reference proteome</keyword>